<accession>A0ABZ1E2L2</accession>
<dbReference type="Proteomes" id="UP001623290">
    <property type="component" value="Plasmid unnamed1"/>
</dbReference>
<reference evidence="2 3" key="1">
    <citation type="submission" date="2023-09" db="EMBL/GenBank/DDBJ databases">
        <title>Thioclava shenzhenensis sp. nov., a multidrug resistant bacteria-antagonizing species isolated from coastal seawater.</title>
        <authorList>
            <person name="Long M."/>
        </authorList>
    </citation>
    <scope>NUCLEOTIDE SEQUENCE [LARGE SCALE GENOMIC DNA]</scope>
    <source>
        <strain evidence="2 3">FTW29</strain>
        <plasmid evidence="2 3">unnamed1</plasmid>
    </source>
</reference>
<evidence type="ECO:0000259" key="1">
    <source>
        <dbReference type="SMART" id="SM00421"/>
    </source>
</evidence>
<evidence type="ECO:0000313" key="2">
    <source>
        <dbReference type="EMBL" id="WRY35299.1"/>
    </source>
</evidence>
<name>A0ABZ1E2L2_9RHOB</name>
<protein>
    <recommendedName>
        <fullName evidence="1">HTH luxR-type domain-containing protein</fullName>
    </recommendedName>
</protein>
<organism evidence="2 3">
    <name type="scientific">Thioclava litoralis</name>
    <dbReference type="NCBI Taxonomy" id="3076557"/>
    <lineage>
        <taxon>Bacteria</taxon>
        <taxon>Pseudomonadati</taxon>
        <taxon>Pseudomonadota</taxon>
        <taxon>Alphaproteobacteria</taxon>
        <taxon>Rhodobacterales</taxon>
        <taxon>Paracoccaceae</taxon>
        <taxon>Thioclava</taxon>
    </lineage>
</organism>
<dbReference type="SMART" id="SM00421">
    <property type="entry name" value="HTH_LUXR"/>
    <property type="match status" value="1"/>
</dbReference>
<dbReference type="InterPro" id="IPR036388">
    <property type="entry name" value="WH-like_DNA-bd_sf"/>
</dbReference>
<proteinExistence type="predicted"/>
<feature type="domain" description="HTH luxR-type" evidence="1">
    <location>
        <begin position="281"/>
        <end position="338"/>
    </location>
</feature>
<keyword evidence="3" id="KW-1185">Reference proteome</keyword>
<dbReference type="Gene3D" id="1.10.10.10">
    <property type="entry name" value="Winged helix-like DNA-binding domain superfamily/Winged helix DNA-binding domain"/>
    <property type="match status" value="1"/>
</dbReference>
<dbReference type="InterPro" id="IPR016032">
    <property type="entry name" value="Sig_transdc_resp-reg_C-effctor"/>
</dbReference>
<dbReference type="InterPro" id="IPR000792">
    <property type="entry name" value="Tscrpt_reg_LuxR_C"/>
</dbReference>
<dbReference type="EMBL" id="CP135444">
    <property type="protein sequence ID" value="WRY35299.1"/>
    <property type="molecule type" value="Genomic_DNA"/>
</dbReference>
<gene>
    <name evidence="2" type="ORF">RPE78_15790</name>
</gene>
<geneLocation type="plasmid" evidence="2 3">
    <name>unnamed1</name>
</geneLocation>
<keyword evidence="2" id="KW-0614">Plasmid</keyword>
<evidence type="ECO:0000313" key="3">
    <source>
        <dbReference type="Proteomes" id="UP001623290"/>
    </source>
</evidence>
<dbReference type="SUPFAM" id="SSF46894">
    <property type="entry name" value="C-terminal effector domain of the bipartite response regulators"/>
    <property type="match status" value="1"/>
</dbReference>
<dbReference type="RefSeq" id="WP_406721693.1">
    <property type="nucleotide sequence ID" value="NZ_CP135444.1"/>
</dbReference>
<sequence>MIYSEETVLKSLFAAASGVTELPVAETGTSPARDLWPDFLQSLAQMSGGDGAGLVQLRGTAVGQSWAWGHAVPQFERDTYERLRSQRVYSQTDLPAYQAGEMALRVLRWRVDATSHAVIWVARHGTDFRARDGVGLTRLAPYLGPALISWQALQAERLRARKERQIGQDLGGFWLRFSGAGRVLAQSEGLAQRLEGTALHITEQGWPEFATPDLARQFRATLGQIAPISGEVVRMAGMLDLSLARPLQLVLRADPSAVSVLGLLRQPRAASELGENHVMQFYGLARNEARLAICLCDGLSLNAAGEALGWSRETARSYSKQLYARLGVSGQTGVLRLMLGGAIWF</sequence>